<keyword evidence="5" id="KW-1015">Disulfide bond</keyword>
<comment type="caution">
    <text evidence="8">The sequence shown here is derived from an EMBL/GenBank/DDBJ whole genome shotgun (WGS) entry which is preliminary data.</text>
</comment>
<comment type="function">
    <text evidence="1">Plant non-specific lipid-transfer proteins transfer phospholipids as well as galactolipids across membranes. May play a role in wax or cutin deposition in the cell walls of expanding epidermal cells and certain secretory tissues.</text>
</comment>
<proteinExistence type="inferred from homology"/>
<dbReference type="InterPro" id="IPR016140">
    <property type="entry name" value="Bifunc_inhib/LTP/seed_store"/>
</dbReference>
<dbReference type="SUPFAM" id="SSF47699">
    <property type="entry name" value="Bifunctional inhibitor/lipid-transfer protein/seed storage 2S albumin"/>
    <property type="match status" value="1"/>
</dbReference>
<keyword evidence="4" id="KW-0446">Lipid-binding</keyword>
<keyword evidence="3" id="KW-0813">Transport</keyword>
<comment type="similarity">
    <text evidence="2">Belongs to the plant LTP family.</text>
</comment>
<dbReference type="GO" id="GO:0008289">
    <property type="term" value="F:lipid binding"/>
    <property type="evidence" value="ECO:0007669"/>
    <property type="project" value="UniProtKB-KW"/>
</dbReference>
<reference evidence="8 9" key="1">
    <citation type="journal article" date="2018" name="Nat. Genet.">
        <title>The Rosa genome provides new insights in the design of modern roses.</title>
        <authorList>
            <person name="Bendahmane M."/>
        </authorList>
    </citation>
    <scope>NUCLEOTIDE SEQUENCE [LARGE SCALE GENOMIC DNA]</scope>
    <source>
        <strain evidence="9">cv. Old Blush</strain>
    </source>
</reference>
<dbReference type="OrthoDB" id="649864at2759"/>
<dbReference type="Gramene" id="PRQ42706">
    <property type="protein sequence ID" value="PRQ42706"/>
    <property type="gene ID" value="RchiOBHm_Chr3g0460551"/>
</dbReference>
<keyword evidence="6" id="KW-0732">Signal</keyword>
<evidence type="ECO:0000256" key="2">
    <source>
        <dbReference type="ARBA" id="ARBA00009748"/>
    </source>
</evidence>
<evidence type="ECO:0000313" key="8">
    <source>
        <dbReference type="EMBL" id="PRQ42706.1"/>
    </source>
</evidence>
<evidence type="ECO:0000313" key="9">
    <source>
        <dbReference type="Proteomes" id="UP000238479"/>
    </source>
</evidence>
<dbReference type="PANTHER" id="PTHR33076">
    <property type="entry name" value="NON-SPECIFIC LIPID-TRANSFER PROTEIN 2-RELATED"/>
    <property type="match status" value="1"/>
</dbReference>
<dbReference type="Gene3D" id="1.10.110.10">
    <property type="entry name" value="Plant lipid-transfer and hydrophobic proteins"/>
    <property type="match status" value="1"/>
</dbReference>
<evidence type="ECO:0000256" key="1">
    <source>
        <dbReference type="ARBA" id="ARBA00003211"/>
    </source>
</evidence>
<keyword evidence="9" id="KW-1185">Reference proteome</keyword>
<protein>
    <submittedName>
        <fullName evidence="8">Putative plant lipid transfer protein/Par allergen</fullName>
    </submittedName>
</protein>
<gene>
    <name evidence="8" type="ORF">RchiOBHm_Chr3g0460551</name>
</gene>
<evidence type="ECO:0000256" key="4">
    <source>
        <dbReference type="ARBA" id="ARBA00023121"/>
    </source>
</evidence>
<accession>A0A2P6R8E4</accession>
<feature type="domain" description="Bifunctional inhibitor/plant lipid transfer protein/seed storage helical" evidence="7">
    <location>
        <begin position="31"/>
        <end position="102"/>
    </location>
</feature>
<dbReference type="PRINTS" id="PR00382">
    <property type="entry name" value="LIPIDTRNSFER"/>
</dbReference>
<name>A0A2P6R8E4_ROSCH</name>
<evidence type="ECO:0000256" key="3">
    <source>
        <dbReference type="ARBA" id="ARBA00022448"/>
    </source>
</evidence>
<dbReference type="InterPro" id="IPR000528">
    <property type="entry name" value="Plant_nsLTP"/>
</dbReference>
<dbReference type="AlphaFoldDB" id="A0A2P6R8E4"/>
<evidence type="ECO:0000256" key="6">
    <source>
        <dbReference type="SAM" id="SignalP"/>
    </source>
</evidence>
<feature type="chain" id="PRO_5015184668" evidence="6">
    <location>
        <begin position="28"/>
        <end position="104"/>
    </location>
</feature>
<evidence type="ECO:0000259" key="7">
    <source>
        <dbReference type="Pfam" id="PF00234"/>
    </source>
</evidence>
<organism evidence="8 9">
    <name type="scientific">Rosa chinensis</name>
    <name type="common">China rose</name>
    <dbReference type="NCBI Taxonomy" id="74649"/>
    <lineage>
        <taxon>Eukaryota</taxon>
        <taxon>Viridiplantae</taxon>
        <taxon>Streptophyta</taxon>
        <taxon>Embryophyta</taxon>
        <taxon>Tracheophyta</taxon>
        <taxon>Spermatophyta</taxon>
        <taxon>Magnoliopsida</taxon>
        <taxon>eudicotyledons</taxon>
        <taxon>Gunneridae</taxon>
        <taxon>Pentapetalae</taxon>
        <taxon>rosids</taxon>
        <taxon>fabids</taxon>
        <taxon>Rosales</taxon>
        <taxon>Rosaceae</taxon>
        <taxon>Rosoideae</taxon>
        <taxon>Rosoideae incertae sedis</taxon>
        <taxon>Rosa</taxon>
    </lineage>
</organism>
<dbReference type="GO" id="GO:0006869">
    <property type="term" value="P:lipid transport"/>
    <property type="evidence" value="ECO:0007669"/>
    <property type="project" value="InterPro"/>
</dbReference>
<dbReference type="Proteomes" id="UP000238479">
    <property type="component" value="Chromosome 3"/>
</dbReference>
<sequence length="104" mass="11015">MASSGVVKVVCVVVLFMAALFLGGAKAFLQCPKLVDDLKPCIPYLEEGGTPMAVCCNGIKTIYDKDLATLQDIAKCLEKLITDAFTGTFSRRASGLPRICGILG</sequence>
<dbReference type="EMBL" id="PDCK01000041">
    <property type="protein sequence ID" value="PRQ42706.1"/>
    <property type="molecule type" value="Genomic_DNA"/>
</dbReference>
<feature type="signal peptide" evidence="6">
    <location>
        <begin position="1"/>
        <end position="27"/>
    </location>
</feature>
<dbReference type="InterPro" id="IPR036312">
    <property type="entry name" value="Bifun_inhib/LTP/seed_sf"/>
</dbReference>
<evidence type="ECO:0000256" key="5">
    <source>
        <dbReference type="ARBA" id="ARBA00023157"/>
    </source>
</evidence>
<dbReference type="Pfam" id="PF00234">
    <property type="entry name" value="Tryp_alpha_amyl"/>
    <property type="match status" value="1"/>
</dbReference>